<gene>
    <name evidence="1" type="ORF">MSZNOR_4468</name>
</gene>
<reference evidence="1 2" key="1">
    <citation type="submission" date="2023-03" db="EMBL/GenBank/DDBJ databases">
        <authorList>
            <person name="Pearce D."/>
        </authorList>
    </citation>
    <scope>NUCLEOTIDE SEQUENCE [LARGE SCALE GENOMIC DNA]</scope>
    <source>
        <strain evidence="1">Msz</strain>
    </source>
</reference>
<evidence type="ECO:0000313" key="1">
    <source>
        <dbReference type="EMBL" id="CAI8951878.1"/>
    </source>
</evidence>
<protein>
    <recommendedName>
        <fullName evidence="3">DUF2191 domain-containing protein</fullName>
    </recommendedName>
</protein>
<dbReference type="Proteomes" id="UP001162030">
    <property type="component" value="Chromosome"/>
</dbReference>
<dbReference type="Pfam" id="PF09957">
    <property type="entry name" value="VapB_antitoxin"/>
    <property type="match status" value="1"/>
</dbReference>
<evidence type="ECO:0000313" key="2">
    <source>
        <dbReference type="Proteomes" id="UP001162030"/>
    </source>
</evidence>
<evidence type="ECO:0008006" key="3">
    <source>
        <dbReference type="Google" id="ProtNLM"/>
    </source>
</evidence>
<sequence length="57" mass="6832">MVKEAFKYSNGKTKRELVERALQKFVANRKRKDVRDLIGTVEIDPNYDYKKLRTEQN</sequence>
<accession>A0ABM9I868</accession>
<dbReference type="EMBL" id="OX458333">
    <property type="protein sequence ID" value="CAI8951878.1"/>
    <property type="molecule type" value="Genomic_DNA"/>
</dbReference>
<organism evidence="1 2">
    <name type="scientific">Methylocaldum szegediense</name>
    <dbReference type="NCBI Taxonomy" id="73780"/>
    <lineage>
        <taxon>Bacteria</taxon>
        <taxon>Pseudomonadati</taxon>
        <taxon>Pseudomonadota</taxon>
        <taxon>Gammaproteobacteria</taxon>
        <taxon>Methylococcales</taxon>
        <taxon>Methylococcaceae</taxon>
        <taxon>Methylocaldum</taxon>
    </lineage>
</organism>
<keyword evidence="2" id="KW-1185">Reference proteome</keyword>
<proteinExistence type="predicted"/>
<dbReference type="RefSeq" id="WP_317963494.1">
    <property type="nucleotide sequence ID" value="NZ_OX458333.1"/>
</dbReference>
<name>A0ABM9I868_9GAMM</name>
<dbReference type="InterPro" id="IPR019239">
    <property type="entry name" value="VapB_antitoxin"/>
</dbReference>